<feature type="domain" description="EF-hand" evidence="4">
    <location>
        <begin position="55"/>
        <end position="90"/>
    </location>
</feature>
<reference evidence="5" key="1">
    <citation type="journal article" date="2023" name="Nat. Commun.">
        <title>Diploid and tetraploid genomes of Acorus and the evolution of monocots.</title>
        <authorList>
            <person name="Ma L."/>
            <person name="Liu K.W."/>
            <person name="Li Z."/>
            <person name="Hsiao Y.Y."/>
            <person name="Qi Y."/>
            <person name="Fu T."/>
            <person name="Tang G.D."/>
            <person name="Zhang D."/>
            <person name="Sun W.H."/>
            <person name="Liu D.K."/>
            <person name="Li Y."/>
            <person name="Chen G.Z."/>
            <person name="Liu X.D."/>
            <person name="Liao X.Y."/>
            <person name="Jiang Y.T."/>
            <person name="Yu X."/>
            <person name="Hao Y."/>
            <person name="Huang J."/>
            <person name="Zhao X.W."/>
            <person name="Ke S."/>
            <person name="Chen Y.Y."/>
            <person name="Wu W.L."/>
            <person name="Hsu J.L."/>
            <person name="Lin Y.F."/>
            <person name="Huang M.D."/>
            <person name="Li C.Y."/>
            <person name="Huang L."/>
            <person name="Wang Z.W."/>
            <person name="Zhao X."/>
            <person name="Zhong W.Y."/>
            <person name="Peng D.H."/>
            <person name="Ahmad S."/>
            <person name="Lan S."/>
            <person name="Zhang J.S."/>
            <person name="Tsai W.C."/>
            <person name="Van de Peer Y."/>
            <person name="Liu Z.J."/>
        </authorList>
    </citation>
    <scope>NUCLEOTIDE SEQUENCE</scope>
    <source>
        <strain evidence="5">CP</strain>
    </source>
</reference>
<evidence type="ECO:0000313" key="5">
    <source>
        <dbReference type="EMBL" id="KAK1309323.1"/>
    </source>
</evidence>
<dbReference type="PANTHER" id="PTHR10891">
    <property type="entry name" value="EF-HAND CALCIUM-BINDING DOMAIN CONTAINING PROTEIN"/>
    <property type="match status" value="1"/>
</dbReference>
<dbReference type="PROSITE" id="PS00018">
    <property type="entry name" value="EF_HAND_1"/>
    <property type="match status" value="1"/>
</dbReference>
<dbReference type="SUPFAM" id="SSF47473">
    <property type="entry name" value="EF-hand"/>
    <property type="match status" value="1"/>
</dbReference>
<dbReference type="EMBL" id="JAUJYO010000009">
    <property type="protein sequence ID" value="KAK1309323.1"/>
    <property type="molecule type" value="Genomic_DNA"/>
</dbReference>
<keyword evidence="1" id="KW-0479">Metal-binding</keyword>
<dbReference type="Proteomes" id="UP001180020">
    <property type="component" value="Unassembled WGS sequence"/>
</dbReference>
<gene>
    <name evidence="5" type="primary">CML25</name>
    <name evidence="5" type="ORF">QJS10_CPA09g00874</name>
</gene>
<comment type="caution">
    <text evidence="5">The sequence shown here is derived from an EMBL/GenBank/DDBJ whole genome shotgun (WGS) entry which is preliminary data.</text>
</comment>
<dbReference type="InterPro" id="IPR039647">
    <property type="entry name" value="EF_hand_pair_protein_CML-like"/>
</dbReference>
<dbReference type="Gene3D" id="1.10.238.10">
    <property type="entry name" value="EF-hand"/>
    <property type="match status" value="2"/>
</dbReference>
<organism evidence="5 6">
    <name type="scientific">Acorus calamus</name>
    <name type="common">Sweet flag</name>
    <dbReference type="NCBI Taxonomy" id="4465"/>
    <lineage>
        <taxon>Eukaryota</taxon>
        <taxon>Viridiplantae</taxon>
        <taxon>Streptophyta</taxon>
        <taxon>Embryophyta</taxon>
        <taxon>Tracheophyta</taxon>
        <taxon>Spermatophyta</taxon>
        <taxon>Magnoliopsida</taxon>
        <taxon>Liliopsida</taxon>
        <taxon>Acoraceae</taxon>
        <taxon>Acorus</taxon>
    </lineage>
</organism>
<feature type="domain" description="EF-hand" evidence="4">
    <location>
        <begin position="18"/>
        <end position="53"/>
    </location>
</feature>
<dbReference type="Pfam" id="PF13499">
    <property type="entry name" value="EF-hand_7"/>
    <property type="match status" value="1"/>
</dbReference>
<evidence type="ECO:0000259" key="4">
    <source>
        <dbReference type="PROSITE" id="PS50222"/>
    </source>
</evidence>
<proteinExistence type="predicted"/>
<dbReference type="GO" id="GO:0005509">
    <property type="term" value="F:calcium ion binding"/>
    <property type="evidence" value="ECO:0007669"/>
    <property type="project" value="InterPro"/>
</dbReference>
<evidence type="ECO:0000256" key="1">
    <source>
        <dbReference type="ARBA" id="ARBA00022723"/>
    </source>
</evidence>
<keyword evidence="3" id="KW-0106">Calcium</keyword>
<dbReference type="AlphaFoldDB" id="A0AAV9EAH5"/>
<dbReference type="SMART" id="SM00054">
    <property type="entry name" value="EFh"/>
    <property type="match status" value="3"/>
</dbReference>
<dbReference type="PROSITE" id="PS50222">
    <property type="entry name" value="EF_HAND_2"/>
    <property type="match status" value="3"/>
</dbReference>
<protein>
    <submittedName>
        <fullName evidence="5">Calcium-binding protein CML25</fullName>
    </submittedName>
</protein>
<name>A0AAV9EAH5_ACOCL</name>
<reference evidence="5" key="2">
    <citation type="submission" date="2023-06" db="EMBL/GenBank/DDBJ databases">
        <authorList>
            <person name="Ma L."/>
            <person name="Liu K.-W."/>
            <person name="Li Z."/>
            <person name="Hsiao Y.-Y."/>
            <person name="Qi Y."/>
            <person name="Fu T."/>
            <person name="Tang G."/>
            <person name="Zhang D."/>
            <person name="Sun W.-H."/>
            <person name="Liu D.-K."/>
            <person name="Li Y."/>
            <person name="Chen G.-Z."/>
            <person name="Liu X.-D."/>
            <person name="Liao X.-Y."/>
            <person name="Jiang Y.-T."/>
            <person name="Yu X."/>
            <person name="Hao Y."/>
            <person name="Huang J."/>
            <person name="Zhao X.-W."/>
            <person name="Ke S."/>
            <person name="Chen Y.-Y."/>
            <person name="Wu W.-L."/>
            <person name="Hsu J.-L."/>
            <person name="Lin Y.-F."/>
            <person name="Huang M.-D."/>
            <person name="Li C.-Y."/>
            <person name="Huang L."/>
            <person name="Wang Z.-W."/>
            <person name="Zhao X."/>
            <person name="Zhong W.-Y."/>
            <person name="Peng D.-H."/>
            <person name="Ahmad S."/>
            <person name="Lan S."/>
            <person name="Zhang J.-S."/>
            <person name="Tsai W.-C."/>
            <person name="Van De Peer Y."/>
            <person name="Liu Z.-J."/>
        </authorList>
    </citation>
    <scope>NUCLEOTIDE SEQUENCE</scope>
    <source>
        <strain evidence="5">CP</strain>
        <tissue evidence="5">Leaves</tissue>
    </source>
</reference>
<keyword evidence="6" id="KW-1185">Reference proteome</keyword>
<accession>A0AAV9EAH5</accession>
<dbReference type="InterPro" id="IPR011992">
    <property type="entry name" value="EF-hand-dom_pair"/>
</dbReference>
<evidence type="ECO:0000256" key="3">
    <source>
        <dbReference type="ARBA" id="ARBA00022837"/>
    </source>
</evidence>
<dbReference type="FunFam" id="1.10.238.10:FF:000001">
    <property type="entry name" value="Calmodulin 1"/>
    <property type="match status" value="1"/>
</dbReference>
<dbReference type="InterPro" id="IPR002048">
    <property type="entry name" value="EF_hand_dom"/>
</dbReference>
<keyword evidence="2" id="KW-0677">Repeat</keyword>
<dbReference type="CDD" id="cd00051">
    <property type="entry name" value="EFh"/>
    <property type="match status" value="1"/>
</dbReference>
<evidence type="ECO:0000256" key="2">
    <source>
        <dbReference type="ARBA" id="ARBA00022737"/>
    </source>
</evidence>
<dbReference type="Pfam" id="PF00036">
    <property type="entry name" value="EF-hand_1"/>
    <property type="match status" value="1"/>
</dbReference>
<feature type="domain" description="EF-hand" evidence="4">
    <location>
        <begin position="91"/>
        <end position="121"/>
    </location>
</feature>
<evidence type="ECO:0000313" key="6">
    <source>
        <dbReference type="Proteomes" id="UP001180020"/>
    </source>
</evidence>
<dbReference type="InterPro" id="IPR018247">
    <property type="entry name" value="EF_Hand_1_Ca_BS"/>
</dbReference>
<sequence length="121" mass="13607">MARSSELADVLSGLGHRASDAEIREMMAEADSDGNGFINLGEFMEINTRDIDKAASLEDLREAFGMFDMNDDELISTEELHMVLTRLGEEASLTRCRRMITEFDQDGNGRICIQVILNFQK</sequence>